<proteinExistence type="predicted"/>
<sequence length="176" mass="19611">MRPRQLSTGAQQRPAAQPPSVYSRFAHEPGYACRDPWLASLRGSWGDDESPDFFPRLPSPSAYIYRSRLSAALSALSLRPLYNNYFPLSRKLVFHSSRLYSTSNSARLSDPRLSASIISSYLHHSLHHGAHYLQNACCQLPTLPRPAAKPSPPTHSNEMSVPCMHMRHATLIADAS</sequence>
<feature type="compositionally biased region" description="Polar residues" evidence="1">
    <location>
        <begin position="1"/>
        <end position="11"/>
    </location>
</feature>
<accession>A0A6A6Q2P5</accession>
<dbReference type="GeneID" id="54479755"/>
<dbReference type="Proteomes" id="UP000799767">
    <property type="component" value="Unassembled WGS sequence"/>
</dbReference>
<dbReference type="EMBL" id="MU001632">
    <property type="protein sequence ID" value="KAF2486670.1"/>
    <property type="molecule type" value="Genomic_DNA"/>
</dbReference>
<evidence type="ECO:0000313" key="3">
    <source>
        <dbReference type="Proteomes" id="UP000799767"/>
    </source>
</evidence>
<organism evidence="2 3">
    <name type="scientific">Neohortaea acidophila</name>
    <dbReference type="NCBI Taxonomy" id="245834"/>
    <lineage>
        <taxon>Eukaryota</taxon>
        <taxon>Fungi</taxon>
        <taxon>Dikarya</taxon>
        <taxon>Ascomycota</taxon>
        <taxon>Pezizomycotina</taxon>
        <taxon>Dothideomycetes</taxon>
        <taxon>Dothideomycetidae</taxon>
        <taxon>Mycosphaerellales</taxon>
        <taxon>Teratosphaeriaceae</taxon>
        <taxon>Neohortaea</taxon>
    </lineage>
</organism>
<evidence type="ECO:0000256" key="1">
    <source>
        <dbReference type="SAM" id="MobiDB-lite"/>
    </source>
</evidence>
<dbReference type="AlphaFoldDB" id="A0A6A6Q2P5"/>
<reference evidence="2" key="1">
    <citation type="journal article" date="2020" name="Stud. Mycol.">
        <title>101 Dothideomycetes genomes: a test case for predicting lifestyles and emergence of pathogens.</title>
        <authorList>
            <person name="Haridas S."/>
            <person name="Albert R."/>
            <person name="Binder M."/>
            <person name="Bloem J."/>
            <person name="Labutti K."/>
            <person name="Salamov A."/>
            <person name="Andreopoulos B."/>
            <person name="Baker S."/>
            <person name="Barry K."/>
            <person name="Bills G."/>
            <person name="Bluhm B."/>
            <person name="Cannon C."/>
            <person name="Castanera R."/>
            <person name="Culley D."/>
            <person name="Daum C."/>
            <person name="Ezra D."/>
            <person name="Gonzalez J."/>
            <person name="Henrissat B."/>
            <person name="Kuo A."/>
            <person name="Liang C."/>
            <person name="Lipzen A."/>
            <person name="Lutzoni F."/>
            <person name="Magnuson J."/>
            <person name="Mondo S."/>
            <person name="Nolan M."/>
            <person name="Ohm R."/>
            <person name="Pangilinan J."/>
            <person name="Park H.-J."/>
            <person name="Ramirez L."/>
            <person name="Alfaro M."/>
            <person name="Sun H."/>
            <person name="Tritt A."/>
            <person name="Yoshinaga Y."/>
            <person name="Zwiers L.-H."/>
            <person name="Turgeon B."/>
            <person name="Goodwin S."/>
            <person name="Spatafora J."/>
            <person name="Crous P."/>
            <person name="Grigoriev I."/>
        </authorList>
    </citation>
    <scope>NUCLEOTIDE SEQUENCE</scope>
    <source>
        <strain evidence="2">CBS 113389</strain>
    </source>
</reference>
<protein>
    <submittedName>
        <fullName evidence="2">Uncharacterized protein</fullName>
    </submittedName>
</protein>
<evidence type="ECO:0000313" key="2">
    <source>
        <dbReference type="EMBL" id="KAF2486670.1"/>
    </source>
</evidence>
<dbReference type="RefSeq" id="XP_033593239.1">
    <property type="nucleotide sequence ID" value="XM_033738754.1"/>
</dbReference>
<gene>
    <name evidence="2" type="ORF">BDY17DRAFT_83879</name>
</gene>
<name>A0A6A6Q2P5_9PEZI</name>
<feature type="region of interest" description="Disordered" evidence="1">
    <location>
        <begin position="1"/>
        <end position="21"/>
    </location>
</feature>
<keyword evidence="3" id="KW-1185">Reference proteome</keyword>